<organism evidence="1">
    <name type="scientific">Notodromas monacha</name>
    <dbReference type="NCBI Taxonomy" id="399045"/>
    <lineage>
        <taxon>Eukaryota</taxon>
        <taxon>Metazoa</taxon>
        <taxon>Ecdysozoa</taxon>
        <taxon>Arthropoda</taxon>
        <taxon>Crustacea</taxon>
        <taxon>Oligostraca</taxon>
        <taxon>Ostracoda</taxon>
        <taxon>Podocopa</taxon>
        <taxon>Podocopida</taxon>
        <taxon>Cypridocopina</taxon>
        <taxon>Cypridoidea</taxon>
        <taxon>Cyprididae</taxon>
        <taxon>Notodromas</taxon>
    </lineage>
</organism>
<reference evidence="1" key="1">
    <citation type="submission" date="2020-11" db="EMBL/GenBank/DDBJ databases">
        <authorList>
            <person name="Tran Van P."/>
        </authorList>
    </citation>
    <scope>NUCLEOTIDE SEQUENCE</scope>
</reference>
<protein>
    <submittedName>
        <fullName evidence="1">Uncharacterized protein</fullName>
    </submittedName>
</protein>
<evidence type="ECO:0000313" key="2">
    <source>
        <dbReference type="Proteomes" id="UP000678499"/>
    </source>
</evidence>
<dbReference type="EMBL" id="OA882692">
    <property type="protein sequence ID" value="CAD7276570.1"/>
    <property type="molecule type" value="Genomic_DNA"/>
</dbReference>
<name>A0A7R9BK53_9CRUS</name>
<accession>A0A7R9BK53</accession>
<keyword evidence="2" id="KW-1185">Reference proteome</keyword>
<sequence>MLDTCGSVRLPPNFCADRCGRNECSQVEPDCETVMLCTLNSAWYSRLPENVFFQPHLASLIRGGELRRKRGGEKKSKSKKKKLGVAEEESIADVWRGGG</sequence>
<evidence type="ECO:0000313" key="1">
    <source>
        <dbReference type="EMBL" id="CAD7276570.1"/>
    </source>
</evidence>
<dbReference type="AlphaFoldDB" id="A0A7R9BK53"/>
<gene>
    <name evidence="1" type="ORF">NMOB1V02_LOCUS4326</name>
</gene>
<dbReference type="Proteomes" id="UP000678499">
    <property type="component" value="Unassembled WGS sequence"/>
</dbReference>
<dbReference type="EMBL" id="CAJPEX010000655">
    <property type="protein sequence ID" value="CAG0916722.1"/>
    <property type="molecule type" value="Genomic_DNA"/>
</dbReference>
<proteinExistence type="predicted"/>